<accession>Q0RT41</accession>
<evidence type="ECO:0000313" key="1">
    <source>
        <dbReference type="EMBL" id="CAJ59262.1"/>
    </source>
</evidence>
<dbReference type="HOGENOM" id="CLU_3422870_0_0_11"/>
<dbReference type="Proteomes" id="UP000000657">
    <property type="component" value="Chromosome"/>
</dbReference>
<sequence length="23" mass="2589">MRLRATACAAVEQSRYRDGFISS</sequence>
<proteinExistence type="predicted"/>
<gene>
    <name evidence="1" type="ordered locus">FRAAL0588</name>
</gene>
<keyword evidence="2" id="KW-1185">Reference proteome</keyword>
<dbReference type="STRING" id="326424.FRAAL0588"/>
<dbReference type="EMBL" id="CT573213">
    <property type="protein sequence ID" value="CAJ59262.1"/>
    <property type="molecule type" value="Genomic_DNA"/>
</dbReference>
<dbReference type="KEGG" id="fal:FRAAL0588"/>
<evidence type="ECO:0000313" key="2">
    <source>
        <dbReference type="Proteomes" id="UP000000657"/>
    </source>
</evidence>
<protein>
    <submittedName>
        <fullName evidence="1">Uncharacterized protein</fullName>
    </submittedName>
</protein>
<reference evidence="1 2" key="1">
    <citation type="journal article" date="2007" name="Genome Res.">
        <title>Genome characteristics of facultatively symbiotic Frankia sp. strains reflect host range and host plant biogeography.</title>
        <authorList>
            <person name="Normand P."/>
            <person name="Lapierre P."/>
            <person name="Tisa L.S."/>
            <person name="Gogarten J.P."/>
            <person name="Alloisio N."/>
            <person name="Bagnarol E."/>
            <person name="Bassi C.A."/>
            <person name="Berry A.M."/>
            <person name="Bickhart D.M."/>
            <person name="Choisne N."/>
            <person name="Couloux A."/>
            <person name="Cournoyer B."/>
            <person name="Cruveiller S."/>
            <person name="Daubin V."/>
            <person name="Demange N."/>
            <person name="Francino M.P."/>
            <person name="Goltsman E."/>
            <person name="Huang Y."/>
            <person name="Kopp O.R."/>
            <person name="Labarre L."/>
            <person name="Lapidus A."/>
            <person name="Lavire C."/>
            <person name="Marechal J."/>
            <person name="Martinez M."/>
            <person name="Mastronunzio J.E."/>
            <person name="Mullin B.C."/>
            <person name="Niemann J."/>
            <person name="Pujic P."/>
            <person name="Rawnsley T."/>
            <person name="Rouy Z."/>
            <person name="Schenowitz C."/>
            <person name="Sellstedt A."/>
            <person name="Tavares F."/>
            <person name="Tomkins J.P."/>
            <person name="Vallenet D."/>
            <person name="Valverde C."/>
            <person name="Wall L.G."/>
            <person name="Wang Y."/>
            <person name="Medigue C."/>
            <person name="Benson D.R."/>
        </authorList>
    </citation>
    <scope>NUCLEOTIDE SEQUENCE [LARGE SCALE GENOMIC DNA]</scope>
    <source>
        <strain evidence="2">DSM 45986 / CECT 9034 / ACN14a</strain>
    </source>
</reference>
<dbReference type="AlphaFoldDB" id="Q0RT41"/>
<organism evidence="1 2">
    <name type="scientific">Frankia alni (strain DSM 45986 / CECT 9034 / ACN14a)</name>
    <dbReference type="NCBI Taxonomy" id="326424"/>
    <lineage>
        <taxon>Bacteria</taxon>
        <taxon>Bacillati</taxon>
        <taxon>Actinomycetota</taxon>
        <taxon>Actinomycetes</taxon>
        <taxon>Frankiales</taxon>
        <taxon>Frankiaceae</taxon>
        <taxon>Frankia</taxon>
    </lineage>
</organism>
<name>Q0RT41_FRAAA</name>